<name>A0A7R8ZF39_TIMDO</name>
<accession>A0A7R8ZF39</accession>
<reference evidence="1" key="1">
    <citation type="submission" date="2020-11" db="EMBL/GenBank/DDBJ databases">
        <authorList>
            <person name="Tran Van P."/>
        </authorList>
    </citation>
    <scope>NUCLEOTIDE SEQUENCE</scope>
</reference>
<gene>
    <name evidence="1" type="ORF">TDIB3V08_LOCUS9237</name>
</gene>
<dbReference type="SUPFAM" id="SSF52087">
    <property type="entry name" value="CRAL/TRIO domain"/>
    <property type="match status" value="1"/>
</dbReference>
<sequence length="101" mass="11671">MQFTPGLAMSIAHWTQHVMQFTPGLAMSIAHWTQVHFHGTDWKSFHTYIVADSLPLRYGGLMDIPENTGPKLHELLCRFKDEFEERNKHGYTKKSKVNNVS</sequence>
<evidence type="ECO:0000313" key="1">
    <source>
        <dbReference type="EMBL" id="CAD7203060.1"/>
    </source>
</evidence>
<proteinExistence type="predicted"/>
<dbReference type="InterPro" id="IPR036865">
    <property type="entry name" value="CRAL-TRIO_dom_sf"/>
</dbReference>
<dbReference type="EMBL" id="OA570130">
    <property type="protein sequence ID" value="CAD7203060.1"/>
    <property type="molecule type" value="Genomic_DNA"/>
</dbReference>
<dbReference type="AlphaFoldDB" id="A0A7R8ZF39"/>
<organism evidence="1">
    <name type="scientific">Timema douglasi</name>
    <name type="common">Walking stick</name>
    <dbReference type="NCBI Taxonomy" id="61478"/>
    <lineage>
        <taxon>Eukaryota</taxon>
        <taxon>Metazoa</taxon>
        <taxon>Ecdysozoa</taxon>
        <taxon>Arthropoda</taxon>
        <taxon>Hexapoda</taxon>
        <taxon>Insecta</taxon>
        <taxon>Pterygota</taxon>
        <taxon>Neoptera</taxon>
        <taxon>Polyneoptera</taxon>
        <taxon>Phasmatodea</taxon>
        <taxon>Timematodea</taxon>
        <taxon>Timematoidea</taxon>
        <taxon>Timematidae</taxon>
        <taxon>Timema</taxon>
    </lineage>
</organism>
<protein>
    <submittedName>
        <fullName evidence="1">Uncharacterized protein</fullName>
    </submittedName>
</protein>